<dbReference type="PANTHER" id="PTHR43318:SF1">
    <property type="entry name" value="POLYSACCHARIDE BIOSYNTHESIS PROTEIN EPSC-RELATED"/>
    <property type="match status" value="1"/>
</dbReference>
<keyword evidence="4" id="KW-0456">Lyase</keyword>
<dbReference type="InterPro" id="IPR003869">
    <property type="entry name" value="Polysac_CapD-like"/>
</dbReference>
<dbReference type="Pfam" id="PF02719">
    <property type="entry name" value="Polysacc_synt_2"/>
    <property type="match status" value="1"/>
</dbReference>
<feature type="transmembrane region" description="Helical" evidence="2">
    <location>
        <begin position="110"/>
        <end position="127"/>
    </location>
</feature>
<evidence type="ECO:0000256" key="2">
    <source>
        <dbReference type="SAM" id="Phobius"/>
    </source>
</evidence>
<dbReference type="CDD" id="cd05237">
    <property type="entry name" value="UDP_invert_4-6DH_SDR_e"/>
    <property type="match status" value="1"/>
</dbReference>
<dbReference type="RefSeq" id="WP_286019541.1">
    <property type="nucleotide sequence ID" value="NZ_FMSV02000549.1"/>
</dbReference>
<evidence type="ECO:0000313" key="4">
    <source>
        <dbReference type="EMBL" id="SEH08409.1"/>
    </source>
</evidence>
<feature type="transmembrane region" description="Helical" evidence="2">
    <location>
        <begin position="77"/>
        <end position="98"/>
    </location>
</feature>
<reference evidence="4 5" key="1">
    <citation type="submission" date="2016-10" db="EMBL/GenBank/DDBJ databases">
        <authorList>
            <person name="de Groot N.N."/>
        </authorList>
    </citation>
    <scope>NUCLEOTIDE SEQUENCE [LARGE SCALE GENOMIC DNA]</scope>
    <source>
        <strain evidence="4">MBHS1</strain>
    </source>
</reference>
<name>A0A1H6FGD9_9GAMM</name>
<evidence type="ECO:0000259" key="3">
    <source>
        <dbReference type="Pfam" id="PF02719"/>
    </source>
</evidence>
<dbReference type="InterPro" id="IPR051203">
    <property type="entry name" value="Polysaccharide_Synthase-Rel"/>
</dbReference>
<dbReference type="InterPro" id="IPR036291">
    <property type="entry name" value="NAD(P)-bd_dom_sf"/>
</dbReference>
<comment type="similarity">
    <text evidence="1">Belongs to the polysaccharide synthase family.</text>
</comment>
<dbReference type="AlphaFoldDB" id="A0A1H6FGD9"/>
<feature type="transmembrane region" description="Helical" evidence="2">
    <location>
        <begin position="43"/>
        <end position="65"/>
    </location>
</feature>
<sequence length="612" mass="69192">MLPTFDIRRVAIVIHDLFMVLCAWLLSLFVYHNFQFSIEDLSLLHNTLPVVFLVQGLILWLGGLYQGLWRFASMPDLWNIIRSVTLGTLLIVLVLYFMYGTEHIPVKLLLIYPLLLGFLLGMPRLLYRLWREQSIQFLLERKPHQRVLIIGAGRSGEMLVRDMRRDREYLPVAFLDDQARLHGLRLHGVPVLTGIERLPGVTRKLAIDLIVIAMPSASDMQMRRIVEYCEKTQVTFRTLPKIGDMANHKASLATLQEVSIEDLLGREKIRLDWDIIQSGVADKVVMVTGGGGSIGSELCRQILRVQPKALVVFEQSEFNLYQVERSLLALDTTIPLHLCLGDVCDPVAVEHAMQNWQPEIIFHAAAYKHVPMLQGQIREAIRNNILGTQILADIAACSGCETFVMISTDKAVNPTNIMGASKRVSELYCQALNKRSDTRFITVRFGNVLGSAGSVVPLFREQITQGGPVTVTDPEISRYFMTIPEACQLILQASAMGHGGEIFVLDMGMPVKIAYLAEQLIRLSGKQPDKDIKIVYTGLRPGEKLHEELFHDEEEQMSRTSHHKIRLAAHRAADWEQLQQIFKAFESACQCYDIPAFRAGLKTLVPEFQEQD</sequence>
<feature type="transmembrane region" description="Helical" evidence="2">
    <location>
        <begin position="12"/>
        <end position="31"/>
    </location>
</feature>
<dbReference type="Pfam" id="PF13727">
    <property type="entry name" value="CoA_binding_3"/>
    <property type="match status" value="1"/>
</dbReference>
<dbReference type="PANTHER" id="PTHR43318">
    <property type="entry name" value="UDP-N-ACETYLGLUCOSAMINE 4,6-DEHYDRATASE"/>
    <property type="match status" value="1"/>
</dbReference>
<keyword evidence="5" id="KW-1185">Reference proteome</keyword>
<proteinExistence type="inferred from homology"/>
<dbReference type="GO" id="GO:0016829">
    <property type="term" value="F:lyase activity"/>
    <property type="evidence" value="ECO:0007669"/>
    <property type="project" value="UniProtKB-KW"/>
</dbReference>
<protein>
    <submittedName>
        <fullName evidence="4">UDP-N-acetyl-alpha-D-glucosamine C6 dehydratase</fullName>
        <ecNumber evidence="4">4.2.1.135</ecNumber>
    </submittedName>
</protein>
<dbReference type="Gene3D" id="3.40.50.720">
    <property type="entry name" value="NAD(P)-binding Rossmann-like Domain"/>
    <property type="match status" value="2"/>
</dbReference>
<organism evidence="4 5">
    <name type="scientific">Candidatus Venteria ishoeyi</name>
    <dbReference type="NCBI Taxonomy" id="1899563"/>
    <lineage>
        <taxon>Bacteria</taxon>
        <taxon>Pseudomonadati</taxon>
        <taxon>Pseudomonadota</taxon>
        <taxon>Gammaproteobacteria</taxon>
        <taxon>Thiotrichales</taxon>
        <taxon>Thiotrichaceae</taxon>
        <taxon>Venteria</taxon>
    </lineage>
</organism>
<evidence type="ECO:0000313" key="5">
    <source>
        <dbReference type="Proteomes" id="UP000236724"/>
    </source>
</evidence>
<dbReference type="InterPro" id="IPR029063">
    <property type="entry name" value="SAM-dependent_MTases_sf"/>
</dbReference>
<feature type="domain" description="Polysaccharide biosynthesis protein CapD-like" evidence="3">
    <location>
        <begin position="285"/>
        <end position="566"/>
    </location>
</feature>
<dbReference type="SUPFAM" id="SSF51735">
    <property type="entry name" value="NAD(P)-binding Rossmann-fold domains"/>
    <property type="match status" value="1"/>
</dbReference>
<keyword evidence="2" id="KW-0472">Membrane</keyword>
<keyword evidence="2" id="KW-1133">Transmembrane helix</keyword>
<evidence type="ECO:0000256" key="1">
    <source>
        <dbReference type="ARBA" id="ARBA00007430"/>
    </source>
</evidence>
<gene>
    <name evidence="4" type="primary">pglF</name>
    <name evidence="4" type="ORF">MBHS_04301</name>
</gene>
<dbReference type="EMBL" id="FMSV02000549">
    <property type="protein sequence ID" value="SEH08409.1"/>
    <property type="molecule type" value="Genomic_DNA"/>
</dbReference>
<dbReference type="Proteomes" id="UP000236724">
    <property type="component" value="Unassembled WGS sequence"/>
</dbReference>
<dbReference type="SUPFAM" id="SSF53335">
    <property type="entry name" value="S-adenosyl-L-methionine-dependent methyltransferases"/>
    <property type="match status" value="1"/>
</dbReference>
<accession>A0A1H6FGD9</accession>
<keyword evidence="2" id="KW-0812">Transmembrane</keyword>
<dbReference type="EC" id="4.2.1.135" evidence="4"/>